<dbReference type="EMBL" id="JBHTBJ010000098">
    <property type="protein sequence ID" value="MFC7280237.1"/>
    <property type="molecule type" value="Genomic_DNA"/>
</dbReference>
<accession>A0ABW2I632</accession>
<dbReference type="InterPro" id="IPR052344">
    <property type="entry name" value="Transposase-related"/>
</dbReference>
<comment type="caution">
    <text evidence="4">The sequence shown here is derived from an EMBL/GenBank/DDBJ whole genome shotgun (WGS) entry which is preliminary data.</text>
</comment>
<dbReference type="InterPro" id="IPR004291">
    <property type="entry name" value="Transposase_IS66_central"/>
</dbReference>
<protein>
    <submittedName>
        <fullName evidence="4">IS66 family transposase</fullName>
    </submittedName>
</protein>
<name>A0ABW2I632_9ACTN</name>
<feature type="region of interest" description="Disordered" evidence="2">
    <location>
        <begin position="64"/>
        <end position="110"/>
    </location>
</feature>
<gene>
    <name evidence="4" type="ORF">ACFQS1_40325</name>
</gene>
<dbReference type="PANTHER" id="PTHR33678:SF2">
    <property type="match status" value="1"/>
</dbReference>
<feature type="domain" description="Transposase IS66 central" evidence="3">
    <location>
        <begin position="187"/>
        <end position="498"/>
    </location>
</feature>
<evidence type="ECO:0000256" key="1">
    <source>
        <dbReference type="SAM" id="Coils"/>
    </source>
</evidence>
<feature type="coiled-coil region" evidence="1">
    <location>
        <begin position="2"/>
        <end position="36"/>
    </location>
</feature>
<evidence type="ECO:0000313" key="5">
    <source>
        <dbReference type="Proteomes" id="UP001596548"/>
    </source>
</evidence>
<dbReference type="PANTHER" id="PTHR33678">
    <property type="entry name" value="BLL1576 PROTEIN"/>
    <property type="match status" value="1"/>
</dbReference>
<dbReference type="NCBIfam" id="NF033517">
    <property type="entry name" value="transpos_IS66"/>
    <property type="match status" value="1"/>
</dbReference>
<dbReference type="Proteomes" id="UP001596548">
    <property type="component" value="Unassembled WGS sequence"/>
</dbReference>
<evidence type="ECO:0000259" key="3">
    <source>
        <dbReference type="Pfam" id="PF03050"/>
    </source>
</evidence>
<dbReference type="Pfam" id="PF03050">
    <property type="entry name" value="DDE_Tnp_IS66"/>
    <property type="match status" value="1"/>
</dbReference>
<evidence type="ECO:0000256" key="2">
    <source>
        <dbReference type="SAM" id="MobiDB-lite"/>
    </source>
</evidence>
<organism evidence="4 5">
    <name type="scientific">Paractinoplanes rhizophilus</name>
    <dbReference type="NCBI Taxonomy" id="1416877"/>
    <lineage>
        <taxon>Bacteria</taxon>
        <taxon>Bacillati</taxon>
        <taxon>Actinomycetota</taxon>
        <taxon>Actinomycetes</taxon>
        <taxon>Micromonosporales</taxon>
        <taxon>Micromonosporaceae</taxon>
        <taxon>Paractinoplanes</taxon>
    </lineage>
</organism>
<proteinExistence type="predicted"/>
<reference evidence="5" key="1">
    <citation type="journal article" date="2019" name="Int. J. Syst. Evol. Microbiol.">
        <title>The Global Catalogue of Microorganisms (GCM) 10K type strain sequencing project: providing services to taxonomists for standard genome sequencing and annotation.</title>
        <authorList>
            <consortium name="The Broad Institute Genomics Platform"/>
            <consortium name="The Broad Institute Genome Sequencing Center for Infectious Disease"/>
            <person name="Wu L."/>
            <person name="Ma J."/>
        </authorList>
    </citation>
    <scope>NUCLEOTIDE SEQUENCE [LARGE SCALE GENOMIC DNA]</scope>
    <source>
        <strain evidence="5">XZYJT-10</strain>
    </source>
</reference>
<sequence length="564" mass="62108">MLARVVEANERWERLAAQLREENAALRAENEWLRERDVRREAELERVSAELAVLQRLVFGRSSERVRPSSPAGEDDDGQDDQSGQGDGPGRRQPQKASPRGPGGRAGRRDYSHLPRVEVIWDFAGGGYCCPECSSPFEAFDDHAFEQVDWRVTVRVVVHRRRRYRRRCACAGPRTVTAPGPPKAVGKGRFSNGFIAMLLVERYVAGRSQNSLIAGLARQGAQISSSTLAGTCAAAGALLAPLEEAIVARNRDSWHLHADETSWHVFTPDDGDGPARWWLWVFIGADTTCFVMDPTRAGAVLARHAGIDTTTGQLRPAEDGGPRRLVISSDFYTVYASAGRKTDGLTNLYCWAHIRRYFVRAGDANPTQLAYWTRDWLDRIKALYAAHDELTDAWNASVAPAPGRAAVEAAARLDDAYTAWDTALEAIEVARQAQMKSPGLQQPAKKALATLDREWDGLAAHRDYPMISLDNNASERALRRPVVTRKNAYGSRTDAAARLAATIWTVTATAEQAGLNVLTYLTAYLDACGRNDGKPLTGPDLQRFLPWNASAADLHTWAQPPETG</sequence>
<keyword evidence="1" id="KW-0175">Coiled coil</keyword>
<evidence type="ECO:0000313" key="4">
    <source>
        <dbReference type="EMBL" id="MFC7280237.1"/>
    </source>
</evidence>
<keyword evidence="5" id="KW-1185">Reference proteome</keyword>